<protein>
    <submittedName>
        <fullName evidence="5">Helix-turn-helix transcriptional regulator</fullName>
    </submittedName>
</protein>
<reference evidence="5 6" key="1">
    <citation type="submission" date="2021-09" db="EMBL/GenBank/DDBJ databases">
        <title>Genome sequencing and assembly of Chryseobacterium sp. RG1.</title>
        <authorList>
            <person name="Chhetri G."/>
        </authorList>
    </citation>
    <scope>NUCLEOTIDE SEQUENCE [LARGE SCALE GENOMIC DNA]</scope>
    <source>
        <strain evidence="5 6">RG1</strain>
    </source>
</reference>
<dbReference type="PROSITE" id="PS51118">
    <property type="entry name" value="HTH_HXLR"/>
    <property type="match status" value="1"/>
</dbReference>
<evidence type="ECO:0000259" key="4">
    <source>
        <dbReference type="PROSITE" id="PS51118"/>
    </source>
</evidence>
<comment type="caution">
    <text evidence="5">The sequence shown here is derived from an EMBL/GenBank/DDBJ whole genome shotgun (WGS) entry which is preliminary data.</text>
</comment>
<proteinExistence type="predicted"/>
<accession>A0ABS7ZY53</accession>
<dbReference type="Pfam" id="PF01638">
    <property type="entry name" value="HxlR"/>
    <property type="match status" value="1"/>
</dbReference>
<dbReference type="InterPro" id="IPR036388">
    <property type="entry name" value="WH-like_DNA-bd_sf"/>
</dbReference>
<evidence type="ECO:0000256" key="1">
    <source>
        <dbReference type="ARBA" id="ARBA00023015"/>
    </source>
</evidence>
<dbReference type="Proteomes" id="UP000618240">
    <property type="component" value="Unassembled WGS sequence"/>
</dbReference>
<dbReference type="RefSeq" id="WP_225686907.1">
    <property type="nucleotide sequence ID" value="NZ_JAERSE020000002.1"/>
</dbReference>
<keyword evidence="3" id="KW-0804">Transcription</keyword>
<keyword evidence="6" id="KW-1185">Reference proteome</keyword>
<sequence>MENPINTSVEIQDAPCRANCSENLSAVEDAIYVIGGKWKLKIIIVLQELGNVRFNELQRMISGISAKVLSNELKDLELNGFVKRVVHAEQTPVVVEYISTDYSRTLKTVIMSLSEWGRKHKSNIREDVFENTSVR</sequence>
<evidence type="ECO:0000256" key="3">
    <source>
        <dbReference type="ARBA" id="ARBA00023163"/>
    </source>
</evidence>
<dbReference type="PANTHER" id="PTHR33204:SF29">
    <property type="entry name" value="TRANSCRIPTIONAL REGULATOR"/>
    <property type="match status" value="1"/>
</dbReference>
<dbReference type="EMBL" id="JAERSE020000002">
    <property type="protein sequence ID" value="MCA6066654.1"/>
    <property type="molecule type" value="Genomic_DNA"/>
</dbReference>
<dbReference type="InterPro" id="IPR036390">
    <property type="entry name" value="WH_DNA-bd_sf"/>
</dbReference>
<evidence type="ECO:0000313" key="6">
    <source>
        <dbReference type="Proteomes" id="UP000618240"/>
    </source>
</evidence>
<evidence type="ECO:0000256" key="2">
    <source>
        <dbReference type="ARBA" id="ARBA00023125"/>
    </source>
</evidence>
<keyword evidence="1" id="KW-0805">Transcription regulation</keyword>
<evidence type="ECO:0000313" key="5">
    <source>
        <dbReference type="EMBL" id="MCA6066654.1"/>
    </source>
</evidence>
<gene>
    <name evidence="5" type="ORF">JI747_005650</name>
</gene>
<dbReference type="Gene3D" id="1.10.10.10">
    <property type="entry name" value="Winged helix-like DNA-binding domain superfamily/Winged helix DNA-binding domain"/>
    <property type="match status" value="1"/>
</dbReference>
<name>A0ABS7ZY53_9FLAO</name>
<dbReference type="PANTHER" id="PTHR33204">
    <property type="entry name" value="TRANSCRIPTIONAL REGULATOR, MARR FAMILY"/>
    <property type="match status" value="1"/>
</dbReference>
<keyword evidence="2" id="KW-0238">DNA-binding</keyword>
<dbReference type="SUPFAM" id="SSF46785">
    <property type="entry name" value="Winged helix' DNA-binding domain"/>
    <property type="match status" value="1"/>
</dbReference>
<dbReference type="InterPro" id="IPR002577">
    <property type="entry name" value="HTH_HxlR"/>
</dbReference>
<feature type="domain" description="HTH hxlR-type" evidence="4">
    <location>
        <begin position="20"/>
        <end position="125"/>
    </location>
</feature>
<organism evidence="5 6">
    <name type="scientific">Chryseobacterium tagetis</name>
    <dbReference type="NCBI Taxonomy" id="2801334"/>
    <lineage>
        <taxon>Bacteria</taxon>
        <taxon>Pseudomonadati</taxon>
        <taxon>Bacteroidota</taxon>
        <taxon>Flavobacteriia</taxon>
        <taxon>Flavobacteriales</taxon>
        <taxon>Weeksellaceae</taxon>
        <taxon>Chryseobacterium group</taxon>
        <taxon>Chryseobacterium</taxon>
    </lineage>
</organism>